<dbReference type="AlphaFoldDB" id="A0AAU9CM80"/>
<geneLocation type="plasmid" evidence="1 2">
    <name>pFA11</name>
</geneLocation>
<evidence type="ECO:0000313" key="2">
    <source>
        <dbReference type="Proteomes" id="UP001348817"/>
    </source>
</evidence>
<dbReference type="EMBL" id="AP025325">
    <property type="protein sequence ID" value="BDD13071.1"/>
    <property type="molecule type" value="Genomic_DNA"/>
</dbReference>
<protein>
    <submittedName>
        <fullName evidence="1">Uncharacterized protein</fullName>
    </submittedName>
</protein>
<keyword evidence="2" id="KW-1185">Reference proteome</keyword>
<proteinExistence type="predicted"/>
<sequence length="198" mass="22393">MEALRSIIDLPNIDGLRRNMQGMALLDAVIMPEWEHRYFSFDGNWSKGEMMGSVRDGLGAECFIHFTKFGAVGKVLSGPSLPNVSDIPKRIPEGFSGFVDEPAFNVSEASFFFWRRYSDDYWSVYPDNLDEYDWLGTLKNGCLSYRLWAESYYERSFPARVVESVYSGLRVTEGDVVELNPAIRLGDLQDDICGILGG</sequence>
<keyword evidence="1" id="KW-0614">Plasmid</keyword>
<dbReference type="KEGG" id="fax:FUAX_55030"/>
<accession>A0AAU9CM80</accession>
<reference evidence="1 2" key="1">
    <citation type="submission" date="2021-12" db="EMBL/GenBank/DDBJ databases">
        <title>Genome sequencing of bacteria with rrn-lacking chromosome and rrn-plasmid.</title>
        <authorList>
            <person name="Anda M."/>
            <person name="Iwasaki W."/>
        </authorList>
    </citation>
    <scope>NUCLEOTIDE SEQUENCE [LARGE SCALE GENOMIC DNA]</scope>
    <source>
        <strain evidence="1 2">DSM 100852</strain>
        <plasmid evidence="1 2">pFA11</plasmid>
    </source>
</reference>
<dbReference type="Proteomes" id="UP001348817">
    <property type="component" value="Plasmid pFA11"/>
</dbReference>
<gene>
    <name evidence="1" type="ORF">FUAX_55030</name>
</gene>
<evidence type="ECO:0000313" key="1">
    <source>
        <dbReference type="EMBL" id="BDD13071.1"/>
    </source>
</evidence>
<organism evidence="1 2">
    <name type="scientific">Fulvitalea axinellae</name>
    <dbReference type="NCBI Taxonomy" id="1182444"/>
    <lineage>
        <taxon>Bacteria</taxon>
        <taxon>Pseudomonadati</taxon>
        <taxon>Bacteroidota</taxon>
        <taxon>Cytophagia</taxon>
        <taxon>Cytophagales</taxon>
        <taxon>Persicobacteraceae</taxon>
        <taxon>Fulvitalea</taxon>
    </lineage>
</organism>
<name>A0AAU9CM80_9BACT</name>